<dbReference type="GO" id="GO:0004343">
    <property type="term" value="F:glucosamine 6-phosphate N-acetyltransferase activity"/>
    <property type="evidence" value="ECO:0007669"/>
    <property type="project" value="TreeGrafter"/>
</dbReference>
<dbReference type="InterPro" id="IPR016181">
    <property type="entry name" value="Acyl_CoA_acyltransferase"/>
</dbReference>
<feature type="domain" description="N-acetyltransferase" evidence="1">
    <location>
        <begin position="7"/>
        <end position="159"/>
    </location>
</feature>
<comment type="caution">
    <text evidence="2">The sequence shown here is derived from an EMBL/GenBank/DDBJ whole genome shotgun (WGS) entry which is preliminary data.</text>
</comment>
<dbReference type="Pfam" id="PF13673">
    <property type="entry name" value="Acetyltransf_10"/>
    <property type="match status" value="1"/>
</dbReference>
<dbReference type="AlphaFoldDB" id="A0A1F7WI27"/>
<dbReference type="PROSITE" id="PS51186">
    <property type="entry name" value="GNAT"/>
    <property type="match status" value="1"/>
</dbReference>
<evidence type="ECO:0000313" key="3">
    <source>
        <dbReference type="Proteomes" id="UP000178735"/>
    </source>
</evidence>
<dbReference type="PANTHER" id="PTHR13355">
    <property type="entry name" value="GLUCOSAMINE 6-PHOSPHATE N-ACETYLTRANSFERASE"/>
    <property type="match status" value="1"/>
</dbReference>
<organism evidence="2 3">
    <name type="scientific">Candidatus Wallbacteria bacterium GWC2_49_35</name>
    <dbReference type="NCBI Taxonomy" id="1817813"/>
    <lineage>
        <taxon>Bacteria</taxon>
        <taxon>Candidatus Walliibacteriota</taxon>
    </lineage>
</organism>
<evidence type="ECO:0000313" key="2">
    <source>
        <dbReference type="EMBL" id="OGM02482.1"/>
    </source>
</evidence>
<dbReference type="EMBL" id="MGFH01000207">
    <property type="protein sequence ID" value="OGM02482.1"/>
    <property type="molecule type" value="Genomic_DNA"/>
</dbReference>
<name>A0A1F7WI27_9BACT</name>
<dbReference type="Proteomes" id="UP000178735">
    <property type="component" value="Unassembled WGS sequence"/>
</dbReference>
<sequence length="160" mass="17978">MHNFEIIVINSQNSDRLLDKYFGLRRGVFVGEQKVDLSIEIDEYENLEDTIHLIALDETGAAAGAGRLINYACHGGCGPSVKTAKLGRICVAPEFRRMGLGRLIVEKMIEEARRRGYKKLVLHSQAYIAGLYEKFGFVRRGETFKEAGIDHIEMTAQMAE</sequence>
<dbReference type="InterPro" id="IPR039143">
    <property type="entry name" value="GNPNAT1-like"/>
</dbReference>
<protein>
    <recommendedName>
        <fullName evidence="1">N-acetyltransferase domain-containing protein</fullName>
    </recommendedName>
</protein>
<proteinExistence type="predicted"/>
<dbReference type="InterPro" id="IPR000182">
    <property type="entry name" value="GNAT_dom"/>
</dbReference>
<accession>A0A1F7WI27</accession>
<dbReference type="SUPFAM" id="SSF55729">
    <property type="entry name" value="Acyl-CoA N-acyltransferases (Nat)"/>
    <property type="match status" value="1"/>
</dbReference>
<dbReference type="Gene3D" id="3.40.630.30">
    <property type="match status" value="1"/>
</dbReference>
<dbReference type="PANTHER" id="PTHR13355:SF11">
    <property type="entry name" value="GLUCOSAMINE 6-PHOSPHATE N-ACETYLTRANSFERASE"/>
    <property type="match status" value="1"/>
</dbReference>
<dbReference type="STRING" id="1817813.A2008_03170"/>
<dbReference type="CDD" id="cd04301">
    <property type="entry name" value="NAT_SF"/>
    <property type="match status" value="1"/>
</dbReference>
<reference evidence="2 3" key="1">
    <citation type="journal article" date="2016" name="Nat. Commun.">
        <title>Thousands of microbial genomes shed light on interconnected biogeochemical processes in an aquifer system.</title>
        <authorList>
            <person name="Anantharaman K."/>
            <person name="Brown C.T."/>
            <person name="Hug L.A."/>
            <person name="Sharon I."/>
            <person name="Castelle C.J."/>
            <person name="Probst A.J."/>
            <person name="Thomas B.C."/>
            <person name="Singh A."/>
            <person name="Wilkins M.J."/>
            <person name="Karaoz U."/>
            <person name="Brodie E.L."/>
            <person name="Williams K.H."/>
            <person name="Hubbard S.S."/>
            <person name="Banfield J.F."/>
        </authorList>
    </citation>
    <scope>NUCLEOTIDE SEQUENCE [LARGE SCALE GENOMIC DNA]</scope>
</reference>
<gene>
    <name evidence="2" type="ORF">A2008_03170</name>
</gene>
<evidence type="ECO:0000259" key="1">
    <source>
        <dbReference type="PROSITE" id="PS51186"/>
    </source>
</evidence>